<comment type="caution">
    <text evidence="1">The sequence shown here is derived from an EMBL/GenBank/DDBJ whole genome shotgun (WGS) entry which is preliminary data.</text>
</comment>
<name>A0AAN8RPA8_9PEZI</name>
<dbReference type="AlphaFoldDB" id="A0AAN8RPA8"/>
<accession>A0AAN8RPA8</accession>
<reference evidence="1 2" key="1">
    <citation type="submission" date="2019-10" db="EMBL/GenBank/DDBJ databases">
        <authorList>
            <person name="Palmer J.M."/>
        </authorList>
    </citation>
    <scope>NUCLEOTIDE SEQUENCE [LARGE SCALE GENOMIC DNA]</scope>
    <source>
        <strain evidence="1 2">TWF506</strain>
    </source>
</reference>
<dbReference type="Proteomes" id="UP001307849">
    <property type="component" value="Unassembled WGS sequence"/>
</dbReference>
<organism evidence="1 2">
    <name type="scientific">Arthrobotrys conoides</name>
    <dbReference type="NCBI Taxonomy" id="74498"/>
    <lineage>
        <taxon>Eukaryota</taxon>
        <taxon>Fungi</taxon>
        <taxon>Dikarya</taxon>
        <taxon>Ascomycota</taxon>
        <taxon>Pezizomycotina</taxon>
        <taxon>Orbiliomycetes</taxon>
        <taxon>Orbiliales</taxon>
        <taxon>Orbiliaceae</taxon>
        <taxon>Arthrobotrys</taxon>
    </lineage>
</organism>
<keyword evidence="2" id="KW-1185">Reference proteome</keyword>
<evidence type="ECO:0000313" key="2">
    <source>
        <dbReference type="Proteomes" id="UP001307849"/>
    </source>
</evidence>
<sequence length="191" mass="21713">MLERSVLPENSFMLKVLRLLNASTSTSSPSPHLSLHQAGDDRPQGQLIERAKNLNIAQVREALRIPEDGLSSTHIASRYPDWPTEASGKEVWRIVLDALRKLIEEYADGVTVDDKRYQWNISGPCDYESQNYVIQTAVINSAYDTLSSDDRVNFVAERLRCCENEWALRFLLTTRAIAHKRRDSRAANRLG</sequence>
<dbReference type="EMBL" id="JAVHJM010000014">
    <property type="protein sequence ID" value="KAK6498143.1"/>
    <property type="molecule type" value="Genomic_DNA"/>
</dbReference>
<evidence type="ECO:0000313" key="1">
    <source>
        <dbReference type="EMBL" id="KAK6498143.1"/>
    </source>
</evidence>
<gene>
    <name evidence="1" type="ORF">TWF506_004382</name>
</gene>
<protein>
    <submittedName>
        <fullName evidence="1">Uncharacterized protein</fullName>
    </submittedName>
</protein>
<proteinExistence type="predicted"/>